<gene>
    <name evidence="1" type="ORF">FHR98_003022</name>
</gene>
<proteinExistence type="predicted"/>
<protein>
    <submittedName>
        <fullName evidence="1">Uncharacterized protein</fullName>
    </submittedName>
</protein>
<dbReference type="AlphaFoldDB" id="A0A839SW50"/>
<reference evidence="1 2" key="1">
    <citation type="submission" date="2020-08" db="EMBL/GenBank/DDBJ databases">
        <title>Genomic Encyclopedia of Type Strains, Phase III (KMG-III): the genomes of soil and plant-associated and newly described type strains.</title>
        <authorList>
            <person name="Whitman W."/>
        </authorList>
    </citation>
    <scope>NUCLEOTIDE SEQUENCE [LARGE SCALE GENOMIC DNA]</scope>
    <source>
        <strain evidence="1 2">CECT 8803</strain>
    </source>
</reference>
<name>A0A839SW50_9PROT</name>
<evidence type="ECO:0000313" key="2">
    <source>
        <dbReference type="Proteomes" id="UP000581135"/>
    </source>
</evidence>
<comment type="caution">
    <text evidence="1">The sequence shown here is derived from an EMBL/GenBank/DDBJ whole genome shotgun (WGS) entry which is preliminary data.</text>
</comment>
<dbReference type="Proteomes" id="UP000581135">
    <property type="component" value="Unassembled WGS sequence"/>
</dbReference>
<accession>A0A839SW50</accession>
<dbReference type="EMBL" id="JACHXA010000010">
    <property type="protein sequence ID" value="MBB3066712.1"/>
    <property type="molecule type" value="Genomic_DNA"/>
</dbReference>
<sequence length="332" mass="37446">MMKWRRYPKKLRAYLKKHKRALIRSSLAGLLAGMLATDGFGKLLIIWYHLTDDGYGSYLPPDEIDPAPVASWPPILGPEVFGVTETSTVAGGAQTLPRLTRSDLKRFFFPKGFEDDITLYYPERIGLVTRRFDRRPVGIWDASSDSDADLDVLNFYNRIREAVPALPEAYLALGDATPPGNPETNAEISVYSALKQWKPKHRVGVWRPDGEIGKRMIAQGCGAYPDFYFTERAWTGKGAMSPAQRYRVHRGRIGIFHRLGEPTVEHCLFRALMVTLGLHPTEAFFFKEGPVTPEEQAKALAALKLLYHPAITPGLDEWTFVQTLLNRNMIDP</sequence>
<evidence type="ECO:0000313" key="1">
    <source>
        <dbReference type="EMBL" id="MBB3066712.1"/>
    </source>
</evidence>
<dbReference type="RefSeq" id="WP_183417541.1">
    <property type="nucleotide sequence ID" value="NZ_JACHXA010000010.1"/>
</dbReference>
<organism evidence="1 2">
    <name type="scientific">Limibacillus halophilus</name>
    <dbReference type="NCBI Taxonomy" id="1579333"/>
    <lineage>
        <taxon>Bacteria</taxon>
        <taxon>Pseudomonadati</taxon>
        <taxon>Pseudomonadota</taxon>
        <taxon>Alphaproteobacteria</taxon>
        <taxon>Rhodospirillales</taxon>
        <taxon>Rhodovibrionaceae</taxon>
        <taxon>Limibacillus</taxon>
    </lineage>
</organism>
<keyword evidence="2" id="KW-1185">Reference proteome</keyword>